<keyword evidence="4" id="KW-0436">Ligase</keyword>
<dbReference type="SUPFAM" id="SSF56042">
    <property type="entry name" value="PurM C-terminal domain-like"/>
    <property type="match status" value="1"/>
</dbReference>
<keyword evidence="6" id="KW-0067">ATP-binding</keyword>
<evidence type="ECO:0000256" key="7">
    <source>
        <dbReference type="ARBA" id="ARBA00031908"/>
    </source>
</evidence>
<organism evidence="11 12">
    <name type="scientific">Limosilactobacillus coleohominis 101-4-CHN</name>
    <dbReference type="NCBI Taxonomy" id="575594"/>
    <lineage>
        <taxon>Bacteria</taxon>
        <taxon>Bacillati</taxon>
        <taxon>Bacillota</taxon>
        <taxon>Bacilli</taxon>
        <taxon>Lactobacillales</taxon>
        <taxon>Lactobacillaceae</taxon>
        <taxon>Limosilactobacillus</taxon>
    </lineage>
</organism>
<dbReference type="GO" id="GO:0005524">
    <property type="term" value="F:ATP binding"/>
    <property type="evidence" value="ECO:0007669"/>
    <property type="project" value="UniProtKB-KW"/>
</dbReference>
<evidence type="ECO:0000256" key="9">
    <source>
        <dbReference type="ARBA" id="ARBA00049057"/>
    </source>
</evidence>
<sequence length="87" mass="9814">MIGDALQARIDPQCWPQLPIFNYLKQLGQLADDDCWKTFNMGIGMVLAVAPENVELVQNRLAEAGERSYQIGRLIKRPQGSTKIEIK</sequence>
<protein>
    <recommendedName>
        <fullName evidence="3">phosphoribosylformylglycinamidine cyclo-ligase</fullName>
        <ecNumber evidence="3">6.3.3.1</ecNumber>
    </recommendedName>
    <alternativeName>
        <fullName evidence="8">AIR synthase</fullName>
    </alternativeName>
    <alternativeName>
        <fullName evidence="7">Phosphoribosyl-aminoimidazole synthetase</fullName>
    </alternativeName>
</protein>
<accession>C7XY01</accession>
<dbReference type="AlphaFoldDB" id="C7XY01"/>
<dbReference type="GO" id="GO:0046084">
    <property type="term" value="P:adenine biosynthetic process"/>
    <property type="evidence" value="ECO:0007669"/>
    <property type="project" value="TreeGrafter"/>
</dbReference>
<dbReference type="Pfam" id="PF02769">
    <property type="entry name" value="AIRS_C"/>
    <property type="match status" value="1"/>
</dbReference>
<evidence type="ECO:0000256" key="2">
    <source>
        <dbReference type="ARBA" id="ARBA00010280"/>
    </source>
</evidence>
<evidence type="ECO:0000256" key="8">
    <source>
        <dbReference type="ARBA" id="ARBA00032931"/>
    </source>
</evidence>
<dbReference type="EMBL" id="GG698807">
    <property type="protein sequence ID" value="EEU29629.1"/>
    <property type="molecule type" value="Genomic_DNA"/>
</dbReference>
<name>C7XY01_9LACO</name>
<dbReference type="InterPro" id="IPR004733">
    <property type="entry name" value="PurM_cligase"/>
</dbReference>
<proteinExistence type="inferred from homology"/>
<dbReference type="GO" id="GO:0005829">
    <property type="term" value="C:cytosol"/>
    <property type="evidence" value="ECO:0007669"/>
    <property type="project" value="TreeGrafter"/>
</dbReference>
<dbReference type="HOGENOM" id="CLU_2479379_0_0_9"/>
<comment type="catalytic activity">
    <reaction evidence="9">
        <text>2-formamido-N(1)-(5-O-phospho-beta-D-ribosyl)acetamidine + ATP = 5-amino-1-(5-phospho-beta-D-ribosyl)imidazole + ADP + phosphate + H(+)</text>
        <dbReference type="Rhea" id="RHEA:23032"/>
        <dbReference type="ChEBI" id="CHEBI:15378"/>
        <dbReference type="ChEBI" id="CHEBI:30616"/>
        <dbReference type="ChEBI" id="CHEBI:43474"/>
        <dbReference type="ChEBI" id="CHEBI:137981"/>
        <dbReference type="ChEBI" id="CHEBI:147287"/>
        <dbReference type="ChEBI" id="CHEBI:456216"/>
        <dbReference type="EC" id="6.3.3.1"/>
    </reaction>
</comment>
<dbReference type="InterPro" id="IPR010918">
    <property type="entry name" value="PurM-like_C_dom"/>
</dbReference>
<evidence type="ECO:0000313" key="12">
    <source>
        <dbReference type="Proteomes" id="UP000003987"/>
    </source>
</evidence>
<dbReference type="STRING" id="575594.HMPREF0501_01636"/>
<dbReference type="PANTHER" id="PTHR10520">
    <property type="entry name" value="TRIFUNCTIONAL PURINE BIOSYNTHETIC PROTEIN ADENOSINE-3-RELATED"/>
    <property type="match status" value="1"/>
</dbReference>
<comment type="similarity">
    <text evidence="2">Belongs to the AIR synthase family.</text>
</comment>
<dbReference type="InterPro" id="IPR036676">
    <property type="entry name" value="PurM-like_C_sf"/>
</dbReference>
<dbReference type="GO" id="GO:0006189">
    <property type="term" value="P:'de novo' IMP biosynthetic process"/>
    <property type="evidence" value="ECO:0007669"/>
    <property type="project" value="UniProtKB-UniPathway"/>
</dbReference>
<evidence type="ECO:0000313" key="11">
    <source>
        <dbReference type="EMBL" id="EEU29629.1"/>
    </source>
</evidence>
<dbReference type="EC" id="6.3.3.1" evidence="3"/>
<dbReference type="Gene3D" id="3.90.650.10">
    <property type="entry name" value="PurM-like C-terminal domain"/>
    <property type="match status" value="1"/>
</dbReference>
<dbReference type="Proteomes" id="UP000003987">
    <property type="component" value="Unassembled WGS sequence"/>
</dbReference>
<evidence type="ECO:0000256" key="5">
    <source>
        <dbReference type="ARBA" id="ARBA00022741"/>
    </source>
</evidence>
<evidence type="ECO:0000256" key="4">
    <source>
        <dbReference type="ARBA" id="ARBA00022598"/>
    </source>
</evidence>
<dbReference type="GO" id="GO:0004641">
    <property type="term" value="F:phosphoribosylformylglycinamidine cyclo-ligase activity"/>
    <property type="evidence" value="ECO:0007669"/>
    <property type="project" value="UniProtKB-EC"/>
</dbReference>
<dbReference type="PANTHER" id="PTHR10520:SF12">
    <property type="entry name" value="TRIFUNCTIONAL PURINE BIOSYNTHETIC PROTEIN ADENOSINE-3"/>
    <property type="match status" value="1"/>
</dbReference>
<dbReference type="eggNOG" id="COG0150">
    <property type="taxonomic scope" value="Bacteria"/>
</dbReference>
<evidence type="ECO:0000256" key="1">
    <source>
        <dbReference type="ARBA" id="ARBA00004686"/>
    </source>
</evidence>
<evidence type="ECO:0000256" key="3">
    <source>
        <dbReference type="ARBA" id="ARBA00013047"/>
    </source>
</evidence>
<keyword evidence="12" id="KW-1185">Reference proteome</keyword>
<evidence type="ECO:0000259" key="10">
    <source>
        <dbReference type="Pfam" id="PF02769"/>
    </source>
</evidence>
<comment type="pathway">
    <text evidence="1">Purine metabolism; IMP biosynthesis via de novo pathway; 5-amino-1-(5-phospho-D-ribosyl)imidazole from N(2)-formyl-N(1)-(5-phospho-D-ribosyl)glycinamide: step 2/2.</text>
</comment>
<dbReference type="GO" id="GO:0004637">
    <property type="term" value="F:phosphoribosylamine-glycine ligase activity"/>
    <property type="evidence" value="ECO:0007669"/>
    <property type="project" value="TreeGrafter"/>
</dbReference>
<feature type="domain" description="PurM-like C-terminal" evidence="10">
    <location>
        <begin position="4"/>
        <end position="82"/>
    </location>
</feature>
<evidence type="ECO:0000256" key="6">
    <source>
        <dbReference type="ARBA" id="ARBA00022840"/>
    </source>
</evidence>
<keyword evidence="5" id="KW-0547">Nucleotide-binding</keyword>
<reference evidence="11 12" key="1">
    <citation type="submission" date="2009-06" db="EMBL/GenBank/DDBJ databases">
        <title>The Genome Sequence of Lactobacillus coleohominis strain 101-4-CHN.</title>
        <authorList>
            <consortium name="The Broad Institute Genome Sequencing Platform"/>
            <person name="Ward D."/>
            <person name="Young S.K."/>
            <person name="Zeng Q."/>
            <person name="Koehrsen M."/>
            <person name="Alvarado L."/>
            <person name="Berlin A."/>
            <person name="Borenstein D."/>
            <person name="Chen Z."/>
            <person name="Engels R."/>
            <person name="Freedman E."/>
            <person name="Gellesch M."/>
            <person name="Goldberg J."/>
            <person name="Griggs A."/>
            <person name="Gujja S."/>
            <person name="Heiman D."/>
            <person name="Hepburn T."/>
            <person name="Howarth C."/>
            <person name="Jen D."/>
            <person name="Larson L."/>
            <person name="Lewis B."/>
            <person name="Mehta T."/>
            <person name="Park D."/>
            <person name="Pearson M."/>
            <person name="Roberts A."/>
            <person name="Saif S."/>
            <person name="Shea T."/>
            <person name="Shenoy N."/>
            <person name="Sisk P."/>
            <person name="Stolte C."/>
            <person name="Sykes S."/>
            <person name="Walk T."/>
            <person name="White J."/>
            <person name="Yandava C."/>
            <person name="Liu Y."/>
            <person name="Xu Q."/>
            <person name="Lander E."/>
            <person name="Nusbaum C."/>
            <person name="Galagan J."/>
            <person name="Birren B."/>
        </authorList>
    </citation>
    <scope>NUCLEOTIDE SEQUENCE [LARGE SCALE GENOMIC DNA]</scope>
    <source>
        <strain evidence="11 12">101-4-CHN</strain>
    </source>
</reference>
<dbReference type="UniPathway" id="UPA00074">
    <property type="reaction ID" value="UER00129"/>
</dbReference>
<gene>
    <name evidence="11" type="ORF">HMPREF0501_01636</name>
</gene>